<dbReference type="GO" id="GO:1990116">
    <property type="term" value="P:ribosome-associated ubiquitin-dependent protein catabolic process"/>
    <property type="evidence" value="ECO:0007669"/>
    <property type="project" value="TreeGrafter"/>
</dbReference>
<sequence>MPKTKFGALDIRRLATELDASCVGTRVQNIYDVDAKTFLLKLNEPGREKMLIVIESGVRFHLTKFVKEKSDMPSGFSMKLRKHIRQKRVLSIEQLGGDRVVDFKFGLYEKFESEYHIILELYAAGNVVLTDCNYNVLSLIRVFKDDEVRFAVGENYLEAIGKSQGASLTDAEALASLNRTAMQSFLRGVLADFQASLDAAVAAAAAPEPPASETSTTNRRQQAHKQKVSKAKKTAAPTLKQGLTLRTSPVNHLGPDLVEHCILCAGLQPGQKLTDQLLQDNEDASPLENLVRAFKTDALQVLGQLDQAEAHNAVLVFEKGKTVEDVEDEDAPATALFYDRFDPVLLEQYKERNVQRFDSLNDAVDEFYSKIDIQRQERASIAHKKQAAKKVEAIRKDQESRIQTLKDEVSRKEQCAEAITYNVEDVDKAIIVVRSAVATGMSWEELDELIAAEKAKANPIASLIQDTALERNEITLRLPLPDEDSADDDDEDGSDDDEDDEEADDLERPQRTRRRTRPKRSPFIKVSVNINYSAFANVSSMYQNKKQAVDKAERTKEASEKVLEAAEKKYKKEVEKHEAGRRRVREQRKVNWFEKFRWFITSEGILVLSGRDAQQNELLVKKYLRASHGDIYVHADLHGAATCIARAPKPGVEIPPESLRQAGAMTVCMSNAWSAKIITSAWWVHADQVSKTAPSGEYLSTGSFMIRGKKNFLPPCRLELSFGFIFKLDETQESFETRKLDWRAMASQDDTANLDAAAPPVPPAKSERDAERTEDTVKNEDGTEENDDGDEDEDAEEGEDDGDDDDDEEEEDDDDEDEEEDKDNVEKMNDSKNEDIAAASEQSETDDYDDPDVMDELEAPAKPSKERSPDEQDGANDEATKRGSRYMTAKERRQLKKGNTETPPSSEKQSSDKASKEKSKGTSKPAKNANTELPRRKRGKLKKMKKKYGDQTEEDRRLAMIALGHKGLDDDNGDDEGDSIAESEATSAGPSGPGTTRRQAQTQQKKTKKTVAAGGGDGEDDDELNSDELNLKSFTLNPQPDDVLLYALPMCGPPQATTKFKYRVKVIPGSLKKGKAARMATEVLLRIQGAGDSEKDHIRYVTDNEMVQTMAGNVKLMAPGLAAASGAASKKKGGGKPKKGRVGKPKGGKVKSKKQ</sequence>
<evidence type="ECO:0000256" key="6">
    <source>
        <dbReference type="ARBA" id="ARBA00023242"/>
    </source>
</evidence>
<comment type="caution">
    <text evidence="11">The sequence shown here is derived from an EMBL/GenBank/DDBJ whole genome shotgun (WGS) entry which is preliminary data.</text>
</comment>
<evidence type="ECO:0000256" key="2">
    <source>
        <dbReference type="ARBA" id="ARBA00004496"/>
    </source>
</evidence>
<dbReference type="AlphaFoldDB" id="A0A2R5G0G8"/>
<keyword evidence="5 7" id="KW-0175">Coiled coil</keyword>
<protein>
    <submittedName>
        <fullName evidence="11">Nuclear export mediator factor Nemf</fullName>
    </submittedName>
</protein>
<dbReference type="Pfam" id="PF05833">
    <property type="entry name" value="NFACT_N"/>
    <property type="match status" value="1"/>
</dbReference>
<feature type="compositionally biased region" description="Acidic residues" evidence="8">
    <location>
        <begin position="481"/>
        <end position="505"/>
    </location>
</feature>
<evidence type="ECO:0000256" key="3">
    <source>
        <dbReference type="ARBA" id="ARBA00008318"/>
    </source>
</evidence>
<dbReference type="Pfam" id="PF11923">
    <property type="entry name" value="NFACT-C"/>
    <property type="match status" value="1"/>
</dbReference>
<dbReference type="PANTHER" id="PTHR15239:SF6">
    <property type="entry name" value="RIBOSOME QUALITY CONTROL COMPLEX SUBUNIT NEMF"/>
    <property type="match status" value="1"/>
</dbReference>
<feature type="coiled-coil region" evidence="7">
    <location>
        <begin position="542"/>
        <end position="587"/>
    </location>
</feature>
<feature type="compositionally biased region" description="Acidic residues" evidence="8">
    <location>
        <begin position="1017"/>
        <end position="1026"/>
    </location>
</feature>
<evidence type="ECO:0000256" key="1">
    <source>
        <dbReference type="ARBA" id="ARBA00004123"/>
    </source>
</evidence>
<feature type="region of interest" description="Disordered" evidence="8">
    <location>
        <begin position="206"/>
        <end position="235"/>
    </location>
</feature>
<evidence type="ECO:0000313" key="12">
    <source>
        <dbReference type="Proteomes" id="UP000241890"/>
    </source>
</evidence>
<feature type="compositionally biased region" description="Basic and acidic residues" evidence="8">
    <location>
        <begin position="947"/>
        <end position="958"/>
    </location>
</feature>
<feature type="compositionally biased region" description="Acidic residues" evidence="8">
    <location>
        <begin position="843"/>
        <end position="858"/>
    </location>
</feature>
<dbReference type="GO" id="GO:0005634">
    <property type="term" value="C:nucleus"/>
    <property type="evidence" value="ECO:0007669"/>
    <property type="project" value="UniProtKB-SubCell"/>
</dbReference>
<feature type="region of interest" description="Disordered" evidence="8">
    <location>
        <begin position="1123"/>
        <end position="1155"/>
    </location>
</feature>
<feature type="compositionally biased region" description="Basic residues" evidence="8">
    <location>
        <begin position="1129"/>
        <end position="1155"/>
    </location>
</feature>
<dbReference type="GO" id="GO:0000049">
    <property type="term" value="F:tRNA binding"/>
    <property type="evidence" value="ECO:0007669"/>
    <property type="project" value="TreeGrafter"/>
</dbReference>
<dbReference type="PANTHER" id="PTHR15239">
    <property type="entry name" value="NUCLEAR EXPORT MEDIATOR FACTOR NEMF"/>
    <property type="match status" value="1"/>
</dbReference>
<feature type="compositionally biased region" description="Basic residues" evidence="8">
    <location>
        <begin position="221"/>
        <end position="233"/>
    </location>
</feature>
<dbReference type="GO" id="GO:0043023">
    <property type="term" value="F:ribosomal large subunit binding"/>
    <property type="evidence" value="ECO:0007669"/>
    <property type="project" value="TreeGrafter"/>
</dbReference>
<feature type="coiled-coil region" evidence="7">
    <location>
        <begin position="388"/>
        <end position="415"/>
    </location>
</feature>
<feature type="compositionally biased region" description="Basic and acidic residues" evidence="8">
    <location>
        <begin position="765"/>
        <end position="781"/>
    </location>
</feature>
<feature type="domain" description="NFACT protein C-terminal" evidence="10">
    <location>
        <begin position="1028"/>
        <end position="1117"/>
    </location>
</feature>
<feature type="compositionally biased region" description="Basic and acidic residues" evidence="8">
    <location>
        <begin position="909"/>
        <end position="920"/>
    </location>
</feature>
<reference evidence="11 12" key="1">
    <citation type="submission" date="2017-12" db="EMBL/GenBank/DDBJ databases">
        <title>Sequencing, de novo assembly and annotation of complete genome of a new Thraustochytrid species, strain FCC1311.</title>
        <authorList>
            <person name="Sedici K."/>
            <person name="Godart F."/>
            <person name="Aiese Cigliano R."/>
            <person name="Sanseverino W."/>
            <person name="Barakat M."/>
            <person name="Ortet P."/>
            <person name="Marechal E."/>
            <person name="Cagnac O."/>
            <person name="Amato A."/>
        </authorList>
    </citation>
    <scope>NUCLEOTIDE SEQUENCE [LARGE SCALE GENOMIC DNA]</scope>
</reference>
<dbReference type="InterPro" id="IPR051608">
    <property type="entry name" value="RQC_Subunit_NEMF"/>
</dbReference>
<evidence type="ECO:0000256" key="7">
    <source>
        <dbReference type="SAM" id="Coils"/>
    </source>
</evidence>
<evidence type="ECO:0000259" key="10">
    <source>
        <dbReference type="Pfam" id="PF11923"/>
    </source>
</evidence>
<keyword evidence="4" id="KW-0963">Cytoplasm</keyword>
<dbReference type="Pfam" id="PF05670">
    <property type="entry name" value="NFACT-R_1"/>
    <property type="match status" value="1"/>
</dbReference>
<keyword evidence="6" id="KW-0539">Nucleus</keyword>
<dbReference type="GO" id="GO:0072344">
    <property type="term" value="P:rescue of stalled ribosome"/>
    <property type="evidence" value="ECO:0007669"/>
    <property type="project" value="TreeGrafter"/>
</dbReference>
<dbReference type="GO" id="GO:0005737">
    <property type="term" value="C:cytoplasm"/>
    <property type="evidence" value="ECO:0007669"/>
    <property type="project" value="UniProtKB-SubCell"/>
</dbReference>
<dbReference type="EMBL" id="BEYU01000006">
    <property type="protein sequence ID" value="GBG24526.1"/>
    <property type="molecule type" value="Genomic_DNA"/>
</dbReference>
<dbReference type="GO" id="GO:1990112">
    <property type="term" value="C:RQC complex"/>
    <property type="evidence" value="ECO:0007669"/>
    <property type="project" value="TreeGrafter"/>
</dbReference>
<evidence type="ECO:0000256" key="5">
    <source>
        <dbReference type="ARBA" id="ARBA00023054"/>
    </source>
</evidence>
<dbReference type="Gene3D" id="2.30.310.10">
    <property type="entry name" value="ibrinogen binding protein from staphylococcus aureus domain"/>
    <property type="match status" value="1"/>
</dbReference>
<evidence type="ECO:0000313" key="11">
    <source>
        <dbReference type="EMBL" id="GBG24526.1"/>
    </source>
</evidence>
<evidence type="ECO:0000256" key="4">
    <source>
        <dbReference type="ARBA" id="ARBA00022490"/>
    </source>
</evidence>
<keyword evidence="12" id="KW-1185">Reference proteome</keyword>
<name>A0A2R5G0G8_9STRA</name>
<evidence type="ECO:0000256" key="8">
    <source>
        <dbReference type="SAM" id="MobiDB-lite"/>
    </source>
</evidence>
<organism evidence="11 12">
    <name type="scientific">Hondaea fermentalgiana</name>
    <dbReference type="NCBI Taxonomy" id="2315210"/>
    <lineage>
        <taxon>Eukaryota</taxon>
        <taxon>Sar</taxon>
        <taxon>Stramenopiles</taxon>
        <taxon>Bigyra</taxon>
        <taxon>Labyrinthulomycetes</taxon>
        <taxon>Thraustochytrida</taxon>
        <taxon>Thraustochytriidae</taxon>
        <taxon>Hondaea</taxon>
    </lineage>
</organism>
<gene>
    <name evidence="11" type="ORF">FCC1311_007452</name>
</gene>
<dbReference type="InterPro" id="IPR021846">
    <property type="entry name" value="NFACT-C"/>
</dbReference>
<comment type="similarity">
    <text evidence="3">Belongs to the NEMF family.</text>
</comment>
<feature type="compositionally biased region" description="Basic residues" evidence="8">
    <location>
        <begin position="935"/>
        <end position="946"/>
    </location>
</feature>
<accession>A0A2R5G0G8</accession>
<feature type="region of interest" description="Disordered" evidence="8">
    <location>
        <begin position="751"/>
        <end position="1029"/>
    </location>
</feature>
<dbReference type="InParanoid" id="A0A2R5G0G8"/>
<dbReference type="Proteomes" id="UP000241890">
    <property type="component" value="Unassembled WGS sequence"/>
</dbReference>
<proteinExistence type="inferred from homology"/>
<dbReference type="InterPro" id="IPR008532">
    <property type="entry name" value="NFACT_RNA-bd"/>
</dbReference>
<feature type="compositionally biased region" description="Low complexity" evidence="8">
    <location>
        <begin position="994"/>
        <end position="1004"/>
    </location>
</feature>
<feature type="domain" description="NFACT RNA-binding" evidence="9">
    <location>
        <begin position="595"/>
        <end position="708"/>
    </location>
</feature>
<feature type="compositionally biased region" description="Acidic residues" evidence="8">
    <location>
        <begin position="782"/>
        <end position="823"/>
    </location>
</feature>
<comment type="subcellular location">
    <subcellularLocation>
        <location evidence="2">Cytoplasm</location>
    </subcellularLocation>
    <subcellularLocation>
        <location evidence="1">Nucleus</location>
    </subcellularLocation>
</comment>
<dbReference type="FunCoup" id="A0A2R5G0G8">
    <property type="interactions" value="335"/>
</dbReference>
<feature type="compositionally biased region" description="Acidic residues" evidence="8">
    <location>
        <begin position="970"/>
        <end position="981"/>
    </location>
</feature>
<evidence type="ECO:0000259" key="9">
    <source>
        <dbReference type="Pfam" id="PF05670"/>
    </source>
</evidence>
<feature type="compositionally biased region" description="Basic and acidic residues" evidence="8">
    <location>
        <begin position="824"/>
        <end position="835"/>
    </location>
</feature>
<dbReference type="FunFam" id="2.30.310.10:FF:000001">
    <property type="entry name" value="Nuclear export mediator factor Nemf"/>
    <property type="match status" value="1"/>
</dbReference>
<dbReference type="OrthoDB" id="207084at2759"/>
<feature type="region of interest" description="Disordered" evidence="8">
    <location>
        <begin position="476"/>
        <end position="519"/>
    </location>
</feature>